<feature type="region of interest" description="Disordered" evidence="1">
    <location>
        <begin position="95"/>
        <end position="124"/>
    </location>
</feature>
<proteinExistence type="predicted"/>
<gene>
    <name evidence="2" type="ORF">BSAE_0002</name>
</gene>
<accession>A0A087CZH6</accession>
<evidence type="ECO:0000256" key="1">
    <source>
        <dbReference type="SAM" id="MobiDB-lite"/>
    </source>
</evidence>
<organism evidence="2 3">
    <name type="scientific">Bifidobacterium pullorum subsp. saeculare DSM 6531 = LMG 14934</name>
    <dbReference type="NCBI Taxonomy" id="1437611"/>
    <lineage>
        <taxon>Bacteria</taxon>
        <taxon>Bacillati</taxon>
        <taxon>Actinomycetota</taxon>
        <taxon>Actinomycetes</taxon>
        <taxon>Bifidobacteriales</taxon>
        <taxon>Bifidobacteriaceae</taxon>
        <taxon>Bifidobacterium</taxon>
    </lineage>
</organism>
<name>A0A087CZH6_9BIFI</name>
<protein>
    <submittedName>
        <fullName evidence="2">Uncharacterized protein</fullName>
    </submittedName>
</protein>
<evidence type="ECO:0000313" key="3">
    <source>
        <dbReference type="Proteomes" id="UP000029040"/>
    </source>
</evidence>
<dbReference type="Proteomes" id="UP000029040">
    <property type="component" value="Unassembled WGS sequence"/>
</dbReference>
<comment type="caution">
    <text evidence="2">The sequence shown here is derived from an EMBL/GenBank/DDBJ whole genome shotgun (WGS) entry which is preliminary data.</text>
</comment>
<dbReference type="AlphaFoldDB" id="A0A087CZH6"/>
<dbReference type="EMBL" id="JGZM01000002">
    <property type="protein sequence ID" value="KFI88676.1"/>
    <property type="molecule type" value="Genomic_DNA"/>
</dbReference>
<evidence type="ECO:0000313" key="2">
    <source>
        <dbReference type="EMBL" id="KFI88676.1"/>
    </source>
</evidence>
<reference evidence="2 3" key="1">
    <citation type="submission" date="2014-03" db="EMBL/GenBank/DDBJ databases">
        <title>Genomics of Bifidobacteria.</title>
        <authorList>
            <person name="Ventura M."/>
            <person name="Milani C."/>
            <person name="Lugli G.A."/>
        </authorList>
    </citation>
    <scope>NUCLEOTIDE SEQUENCE [LARGE SCALE GENOMIC DNA]</scope>
    <source>
        <strain evidence="2 3">LMG 14934</strain>
    </source>
</reference>
<dbReference type="RefSeq" id="WP_193349073.1">
    <property type="nucleotide sequence ID" value="NZ_JDTM01000002.1"/>
</dbReference>
<sequence>MRNGKFTAKERAYLLTLPAVESVTQGRIFYTEEFKADCMRRYHDGESPSHIFAEAGLYSNLIGSKRIERCISRWKESERKGRLAYIAFIEAREQDSDAEGADAPNGAEAREPETHAAETTLDEQDQQMLDEVIKRGRRRWRVKDRTVPPEPSSHAADVSGLLLVRYEARLRSLERQVADLKDEVRRLRG</sequence>